<dbReference type="Proteomes" id="UP000290289">
    <property type="component" value="Chromosome 12"/>
</dbReference>
<sequence>MLLLGLRQKQKPHRYLRPVQQTSPFNPSSPYFPLLYPERQQERNPSFCPYFPGNQTGRNASKKFTTSRQTFMPTNFRSSCKAFRHSSSTNKAIPSSNRSCQDHLRTPSKPLLKIMSCYRNVHSCSHTIMFGYWVGPDIDDGWGYVEAFINPITRVLFNIPCFFSLCFGIFHRFIQDTLFVCVNNVQFVDENA</sequence>
<evidence type="ECO:0000313" key="1">
    <source>
        <dbReference type="EMBL" id="RXH82269.1"/>
    </source>
</evidence>
<proteinExistence type="predicted"/>
<name>A0A498IGS2_MALDO</name>
<dbReference type="AlphaFoldDB" id="A0A498IGS2"/>
<evidence type="ECO:0000313" key="2">
    <source>
        <dbReference type="Proteomes" id="UP000290289"/>
    </source>
</evidence>
<gene>
    <name evidence="1" type="ORF">DVH24_036610</name>
</gene>
<comment type="caution">
    <text evidence="1">The sequence shown here is derived from an EMBL/GenBank/DDBJ whole genome shotgun (WGS) entry which is preliminary data.</text>
</comment>
<keyword evidence="2" id="KW-1185">Reference proteome</keyword>
<protein>
    <submittedName>
        <fullName evidence="1">Uncharacterized protein</fullName>
    </submittedName>
</protein>
<reference evidence="1 2" key="1">
    <citation type="submission" date="2018-10" db="EMBL/GenBank/DDBJ databases">
        <title>A high-quality apple genome assembly.</title>
        <authorList>
            <person name="Hu J."/>
        </authorList>
    </citation>
    <scope>NUCLEOTIDE SEQUENCE [LARGE SCALE GENOMIC DNA]</scope>
    <source>
        <strain evidence="2">cv. HFTH1</strain>
        <tissue evidence="1">Young leaf</tissue>
    </source>
</reference>
<organism evidence="1 2">
    <name type="scientific">Malus domestica</name>
    <name type="common">Apple</name>
    <name type="synonym">Pyrus malus</name>
    <dbReference type="NCBI Taxonomy" id="3750"/>
    <lineage>
        <taxon>Eukaryota</taxon>
        <taxon>Viridiplantae</taxon>
        <taxon>Streptophyta</taxon>
        <taxon>Embryophyta</taxon>
        <taxon>Tracheophyta</taxon>
        <taxon>Spermatophyta</taxon>
        <taxon>Magnoliopsida</taxon>
        <taxon>eudicotyledons</taxon>
        <taxon>Gunneridae</taxon>
        <taxon>Pentapetalae</taxon>
        <taxon>rosids</taxon>
        <taxon>fabids</taxon>
        <taxon>Rosales</taxon>
        <taxon>Rosaceae</taxon>
        <taxon>Amygdaloideae</taxon>
        <taxon>Maleae</taxon>
        <taxon>Malus</taxon>
    </lineage>
</organism>
<accession>A0A498IGS2</accession>
<dbReference type="EMBL" id="RDQH01000338">
    <property type="protein sequence ID" value="RXH82269.1"/>
    <property type="molecule type" value="Genomic_DNA"/>
</dbReference>